<dbReference type="AlphaFoldDB" id="A0AB39VMN9"/>
<dbReference type="EMBL" id="CP165628">
    <property type="protein sequence ID" value="XDU70836.1"/>
    <property type="molecule type" value="Genomic_DNA"/>
</dbReference>
<accession>A0AB39VMN9</accession>
<evidence type="ECO:0008006" key="2">
    <source>
        <dbReference type="Google" id="ProtNLM"/>
    </source>
</evidence>
<reference evidence="1" key="1">
    <citation type="submission" date="2024-07" db="EMBL/GenBank/DDBJ databases">
        <authorList>
            <person name="Biller S.J."/>
        </authorList>
    </citation>
    <scope>NUCLEOTIDE SEQUENCE</scope>
    <source>
        <strain evidence="1">WC2420</strain>
    </source>
</reference>
<dbReference type="RefSeq" id="WP_369788281.1">
    <property type="nucleotide sequence ID" value="NZ_CP165628.1"/>
</dbReference>
<gene>
    <name evidence="1" type="ORF">AB3G37_14790</name>
</gene>
<dbReference type="PROSITE" id="PS51257">
    <property type="entry name" value="PROKAR_LIPOPROTEIN"/>
    <property type="match status" value="1"/>
</dbReference>
<name>A0AB39VMN9_9GAMM</name>
<evidence type="ECO:0000313" key="1">
    <source>
        <dbReference type="EMBL" id="XDU70836.1"/>
    </source>
</evidence>
<proteinExistence type="predicted"/>
<protein>
    <recommendedName>
        <fullName evidence="2">Lipoprotein</fullName>
    </recommendedName>
</protein>
<sequence>MVIFKKRINIKKLMVATIIISSVLISGCSLPKTKNYNTSLAKCDNKDQVTKNPDLVYQKMLSCINDGNYSTATLFYAKAGTLTWYNSLKEPNETNRLYHQELAKNTIDQLSLAQKNHLSAMLEAIFSDSLTHEKICTEVTPPVTNTDNEFSSKLWLDAKRGYLHCK</sequence>
<organism evidence="1">
    <name type="scientific">Rouxiella sp. WC2420</name>
    <dbReference type="NCBI Taxonomy" id="3234145"/>
    <lineage>
        <taxon>Bacteria</taxon>
        <taxon>Pseudomonadati</taxon>
        <taxon>Pseudomonadota</taxon>
        <taxon>Gammaproteobacteria</taxon>
        <taxon>Enterobacterales</taxon>
        <taxon>Yersiniaceae</taxon>
        <taxon>Rouxiella</taxon>
    </lineage>
</organism>